<dbReference type="Gene3D" id="3.30.360.10">
    <property type="entry name" value="Dihydrodipicolinate Reductase, domain 2"/>
    <property type="match status" value="1"/>
</dbReference>
<dbReference type="InterPro" id="IPR051450">
    <property type="entry name" value="Gfo/Idh/MocA_Oxidoreductases"/>
</dbReference>
<evidence type="ECO:0000259" key="2">
    <source>
        <dbReference type="Pfam" id="PF22725"/>
    </source>
</evidence>
<comment type="caution">
    <text evidence="3">The sequence shown here is derived from an EMBL/GenBank/DDBJ whole genome shotgun (WGS) entry which is preliminary data.</text>
</comment>
<keyword evidence="4" id="KW-1185">Reference proteome</keyword>
<name>A0A842HKE3_9BACT</name>
<dbReference type="SUPFAM" id="SSF55347">
    <property type="entry name" value="Glyceraldehyde-3-phosphate dehydrogenase-like, C-terminal domain"/>
    <property type="match status" value="1"/>
</dbReference>
<proteinExistence type="predicted"/>
<dbReference type="RefSeq" id="WP_185677062.1">
    <property type="nucleotide sequence ID" value="NZ_JACHVB010000063.1"/>
</dbReference>
<dbReference type="SUPFAM" id="SSF51735">
    <property type="entry name" value="NAD(P)-binding Rossmann-fold domains"/>
    <property type="match status" value="1"/>
</dbReference>
<dbReference type="InterPro" id="IPR000683">
    <property type="entry name" value="Gfo/Idh/MocA-like_OxRdtase_N"/>
</dbReference>
<sequence length="415" mass="46007">MYSPEFTAVPLSCVKIGVIGAGSRMRNVLRLLLGNPAAAKISITAVYDPDKDSVRQLRQDLAPEAHICASAEDLCAREDVDWVFIGSWNSYHAQQSIAAFKAGKHVFCEKPLALTLEEARCMRDAQVESNRTFALGLVLRYSPFYRKIRQVLDEQTIGRIVSFEFNETLTFNHGGYIHGNWRRKRANAGTHLLEKCCHDLDLMLWLAEDKPMRVASFGGCAVFTPDNNYLAKRIGPNPDTGRPAYQNWIDPTGINPFNDDKDIVDHQVAIVEFATGIRATFHTNCNAGIDERRFYVLGTEGTIRADAMTGVIEVRRIGWDESPVVYKPIEGNSHAGGDEVMTSELIDVLLNHVPPAAGFGEGVRSLALANAIDRSMDLGHIVNLDPTWVELESIYGPLFGRGALPQKHSPNNLCQ</sequence>
<accession>A0A842HKE3</accession>
<gene>
    <name evidence="3" type="ORF">H5P28_17895</name>
</gene>
<dbReference type="PANTHER" id="PTHR43377:SF2">
    <property type="entry name" value="BINDING ROSSMANN FOLD OXIDOREDUCTASE, PUTATIVE (AFU_ORTHOLOGUE AFUA_4G00560)-RELATED"/>
    <property type="match status" value="1"/>
</dbReference>
<dbReference type="Pfam" id="PF01408">
    <property type="entry name" value="GFO_IDH_MocA"/>
    <property type="match status" value="1"/>
</dbReference>
<protein>
    <submittedName>
        <fullName evidence="3">Gfo/Idh/MocA family oxidoreductase</fullName>
    </submittedName>
</protein>
<reference evidence="3 4" key="1">
    <citation type="submission" date="2020-07" db="EMBL/GenBank/DDBJ databases">
        <authorList>
            <person name="Feng X."/>
        </authorList>
    </citation>
    <scope>NUCLEOTIDE SEQUENCE [LARGE SCALE GENOMIC DNA]</scope>
    <source>
        <strain evidence="3 4">JCM31066</strain>
    </source>
</reference>
<dbReference type="AlphaFoldDB" id="A0A842HKE3"/>
<dbReference type="Gene3D" id="3.40.50.720">
    <property type="entry name" value="NAD(P)-binding Rossmann-like Domain"/>
    <property type="match status" value="1"/>
</dbReference>
<feature type="domain" description="GFO/IDH/MocA-like oxidoreductase" evidence="2">
    <location>
        <begin position="145"/>
        <end position="304"/>
    </location>
</feature>
<dbReference type="InterPro" id="IPR055170">
    <property type="entry name" value="GFO_IDH_MocA-like_dom"/>
</dbReference>
<dbReference type="PANTHER" id="PTHR43377">
    <property type="entry name" value="BILIVERDIN REDUCTASE A"/>
    <property type="match status" value="1"/>
</dbReference>
<dbReference type="Proteomes" id="UP000546464">
    <property type="component" value="Unassembled WGS sequence"/>
</dbReference>
<evidence type="ECO:0000313" key="4">
    <source>
        <dbReference type="Proteomes" id="UP000546464"/>
    </source>
</evidence>
<dbReference type="InterPro" id="IPR036291">
    <property type="entry name" value="NAD(P)-bd_dom_sf"/>
</dbReference>
<dbReference type="Pfam" id="PF22725">
    <property type="entry name" value="GFO_IDH_MocA_C3"/>
    <property type="match status" value="1"/>
</dbReference>
<evidence type="ECO:0000313" key="3">
    <source>
        <dbReference type="EMBL" id="MBC2596144.1"/>
    </source>
</evidence>
<dbReference type="GO" id="GO:0000166">
    <property type="term" value="F:nucleotide binding"/>
    <property type="evidence" value="ECO:0007669"/>
    <property type="project" value="InterPro"/>
</dbReference>
<organism evidence="3 4">
    <name type="scientific">Ruficoccus amylovorans</name>
    <dbReference type="NCBI Taxonomy" id="1804625"/>
    <lineage>
        <taxon>Bacteria</taxon>
        <taxon>Pseudomonadati</taxon>
        <taxon>Verrucomicrobiota</taxon>
        <taxon>Opitutia</taxon>
        <taxon>Puniceicoccales</taxon>
        <taxon>Cerasicoccaceae</taxon>
        <taxon>Ruficoccus</taxon>
    </lineage>
</organism>
<feature type="domain" description="Gfo/Idh/MocA-like oxidoreductase N-terminal" evidence="1">
    <location>
        <begin position="14"/>
        <end position="135"/>
    </location>
</feature>
<evidence type="ECO:0000259" key="1">
    <source>
        <dbReference type="Pfam" id="PF01408"/>
    </source>
</evidence>
<dbReference type="EMBL" id="JACHVB010000063">
    <property type="protein sequence ID" value="MBC2596144.1"/>
    <property type="molecule type" value="Genomic_DNA"/>
</dbReference>